<dbReference type="EMBL" id="PENI01000015">
    <property type="protein sequence ID" value="RMB83645.1"/>
    <property type="molecule type" value="Genomic_DNA"/>
</dbReference>
<accession>A0A3M0I486</accession>
<name>A0A3M0I486_9ACTN</name>
<dbReference type="AlphaFoldDB" id="A0A3M0I486"/>
<protein>
    <submittedName>
        <fullName evidence="2">Uncharacterized protein</fullName>
    </submittedName>
</protein>
<feature type="region of interest" description="Disordered" evidence="1">
    <location>
        <begin position="49"/>
        <end position="70"/>
    </location>
</feature>
<evidence type="ECO:0000313" key="2">
    <source>
        <dbReference type="EMBL" id="RMB83645.1"/>
    </source>
</evidence>
<feature type="compositionally biased region" description="Basic and acidic residues" evidence="1">
    <location>
        <begin position="53"/>
        <end position="62"/>
    </location>
</feature>
<keyword evidence="3" id="KW-1185">Reference proteome</keyword>
<sequence length="70" mass="7854">MIRHWSAVEGDLSREHQVRPAELAAMSTRRFLVLVGALTPDSRFAKAWRSTPRRADSPEDIARITGLPAQ</sequence>
<proteinExistence type="predicted"/>
<dbReference type="Proteomes" id="UP000270471">
    <property type="component" value="Unassembled WGS sequence"/>
</dbReference>
<evidence type="ECO:0000313" key="3">
    <source>
        <dbReference type="Proteomes" id="UP000270471"/>
    </source>
</evidence>
<organism evidence="2 3">
    <name type="scientific">Streptomyces shenzhenensis</name>
    <dbReference type="NCBI Taxonomy" id="943815"/>
    <lineage>
        <taxon>Bacteria</taxon>
        <taxon>Bacillati</taxon>
        <taxon>Actinomycetota</taxon>
        <taxon>Actinomycetes</taxon>
        <taxon>Kitasatosporales</taxon>
        <taxon>Streptomycetaceae</taxon>
        <taxon>Streptomyces</taxon>
    </lineage>
</organism>
<evidence type="ECO:0000256" key="1">
    <source>
        <dbReference type="SAM" id="MobiDB-lite"/>
    </source>
</evidence>
<comment type="caution">
    <text evidence="2">The sequence shown here is derived from an EMBL/GenBank/DDBJ whole genome shotgun (WGS) entry which is preliminary data.</text>
</comment>
<gene>
    <name evidence="2" type="ORF">CTZ28_23290</name>
</gene>
<reference evidence="2 3" key="1">
    <citation type="submission" date="2017-11" db="EMBL/GenBank/DDBJ databases">
        <title>Draft genome of actinobacteria isolated from guarana (Paullinia cupana (Mart.) Ducke.</title>
        <authorList>
            <person name="Siqueira K.A."/>
            <person name="Liotti R.G."/>
            <person name="Mendes T.A.O."/>
            <person name="Soares M.A."/>
        </authorList>
    </citation>
    <scope>NUCLEOTIDE SEQUENCE [LARGE SCALE GENOMIC DNA]</scope>
    <source>
        <strain evidence="2 3">193</strain>
    </source>
</reference>